<feature type="compositionally biased region" description="Polar residues" evidence="1">
    <location>
        <begin position="159"/>
        <end position="180"/>
    </location>
</feature>
<gene>
    <name evidence="2" type="ORF">LS81_001925</name>
</gene>
<dbReference type="Proteomes" id="UP000029878">
    <property type="component" value="Unassembled WGS sequence"/>
</dbReference>
<dbReference type="OrthoDB" id="9994669at2"/>
<name>A0A4U8SDX0_9HELI</name>
<sequence length="209" mass="21670">MKYDLGINALINPAMAVGGTTPFTGMASKAGNVANPINKTTGAMSKFTKGLDAANQFIAPIQAAGSAVGLGFDIYNTIESQKKAQEQLDLAKKNFNLELEKDQKQELAYNQLAASIDRAWGGDGKVENTIDYSQYKVDNDKGGASLVNSGAGAGEVMGPSSTSTQAVSSNELSGSGNTPIMSAGTITPVGYSESLTSNNNEATQQNETS</sequence>
<evidence type="ECO:0000313" key="2">
    <source>
        <dbReference type="EMBL" id="TLD84247.1"/>
    </source>
</evidence>
<evidence type="ECO:0000313" key="3">
    <source>
        <dbReference type="Proteomes" id="UP000029878"/>
    </source>
</evidence>
<evidence type="ECO:0000256" key="1">
    <source>
        <dbReference type="SAM" id="MobiDB-lite"/>
    </source>
</evidence>
<comment type="caution">
    <text evidence="2">The sequence shown here is derived from an EMBL/GenBank/DDBJ whole genome shotgun (WGS) entry which is preliminary data.</text>
</comment>
<dbReference type="EMBL" id="JRPL02000003">
    <property type="protein sequence ID" value="TLD84247.1"/>
    <property type="molecule type" value="Genomic_DNA"/>
</dbReference>
<proteinExistence type="predicted"/>
<dbReference type="AlphaFoldDB" id="A0A4U8SDX0"/>
<accession>A0A4U8SDX0</accession>
<reference evidence="2 3" key="1">
    <citation type="journal article" date="2014" name="Genome Announc.">
        <title>Draft genome sequences of eight enterohepatic helicobacter species isolated from both laboratory and wild rodents.</title>
        <authorList>
            <person name="Sheh A."/>
            <person name="Shen Z."/>
            <person name="Fox J.G."/>
        </authorList>
    </citation>
    <scope>NUCLEOTIDE SEQUENCE [LARGE SCALE GENOMIC DNA]</scope>
    <source>
        <strain evidence="2 3">ATCC 700114</strain>
    </source>
</reference>
<dbReference type="RefSeq" id="WP_034345551.1">
    <property type="nucleotide sequence ID" value="NZ_FZNG01000029.1"/>
</dbReference>
<organism evidence="2 3">
    <name type="scientific">Helicobacter trogontum</name>
    <dbReference type="NCBI Taxonomy" id="50960"/>
    <lineage>
        <taxon>Bacteria</taxon>
        <taxon>Pseudomonadati</taxon>
        <taxon>Campylobacterota</taxon>
        <taxon>Epsilonproteobacteria</taxon>
        <taxon>Campylobacterales</taxon>
        <taxon>Helicobacteraceae</taxon>
        <taxon>Helicobacter</taxon>
    </lineage>
</organism>
<protein>
    <submittedName>
        <fullName evidence="2">Uncharacterized protein</fullName>
    </submittedName>
</protein>
<feature type="region of interest" description="Disordered" evidence="1">
    <location>
        <begin position="146"/>
        <end position="209"/>
    </location>
</feature>
<feature type="compositionally biased region" description="Polar residues" evidence="1">
    <location>
        <begin position="193"/>
        <end position="209"/>
    </location>
</feature>